<gene>
    <name evidence="1" type="ORF">KIN20_002313</name>
</gene>
<dbReference type="Proteomes" id="UP001196413">
    <property type="component" value="Unassembled WGS sequence"/>
</dbReference>
<evidence type="ECO:0000313" key="1">
    <source>
        <dbReference type="EMBL" id="KAJ1347287.1"/>
    </source>
</evidence>
<accession>A0AAD5ME09</accession>
<sequence length="67" mass="7859">MKSMTLSELSNRTEELSQIDRLMEDEEFKVLDKRIRSLSDRNLVELVEQCLSFSEQRNRVQVITLGA</sequence>
<dbReference type="AlphaFoldDB" id="A0AAD5ME09"/>
<proteinExistence type="predicted"/>
<dbReference type="EMBL" id="JAHQIW010000300">
    <property type="protein sequence ID" value="KAJ1347287.1"/>
    <property type="molecule type" value="Genomic_DNA"/>
</dbReference>
<comment type="caution">
    <text evidence="1">The sequence shown here is derived from an EMBL/GenBank/DDBJ whole genome shotgun (WGS) entry which is preliminary data.</text>
</comment>
<protein>
    <submittedName>
        <fullName evidence="1">Uncharacterized protein</fullName>
    </submittedName>
</protein>
<organism evidence="1 2">
    <name type="scientific">Parelaphostrongylus tenuis</name>
    <name type="common">Meningeal worm</name>
    <dbReference type="NCBI Taxonomy" id="148309"/>
    <lineage>
        <taxon>Eukaryota</taxon>
        <taxon>Metazoa</taxon>
        <taxon>Ecdysozoa</taxon>
        <taxon>Nematoda</taxon>
        <taxon>Chromadorea</taxon>
        <taxon>Rhabditida</taxon>
        <taxon>Rhabditina</taxon>
        <taxon>Rhabditomorpha</taxon>
        <taxon>Strongyloidea</taxon>
        <taxon>Metastrongylidae</taxon>
        <taxon>Parelaphostrongylus</taxon>
    </lineage>
</organism>
<reference evidence="1" key="1">
    <citation type="submission" date="2021-06" db="EMBL/GenBank/DDBJ databases">
        <title>Parelaphostrongylus tenuis whole genome reference sequence.</title>
        <authorList>
            <person name="Garwood T.J."/>
            <person name="Larsen P.A."/>
            <person name="Fountain-Jones N.M."/>
            <person name="Garbe J.R."/>
            <person name="Macchietto M.G."/>
            <person name="Kania S.A."/>
            <person name="Gerhold R.W."/>
            <person name="Richards J.E."/>
            <person name="Wolf T.M."/>
        </authorList>
    </citation>
    <scope>NUCLEOTIDE SEQUENCE</scope>
    <source>
        <strain evidence="1">MNPRO001-30</strain>
        <tissue evidence="1">Meninges</tissue>
    </source>
</reference>
<name>A0AAD5ME09_PARTN</name>
<evidence type="ECO:0000313" key="2">
    <source>
        <dbReference type="Proteomes" id="UP001196413"/>
    </source>
</evidence>
<keyword evidence="2" id="KW-1185">Reference proteome</keyword>